<protein>
    <submittedName>
        <fullName evidence="2">Uncharacterized protein</fullName>
    </submittedName>
</protein>
<keyword evidence="3" id="KW-1185">Reference proteome</keyword>
<evidence type="ECO:0000313" key="2">
    <source>
        <dbReference type="EMBL" id="KIM39606.1"/>
    </source>
</evidence>
<keyword evidence="1" id="KW-0812">Transmembrane</keyword>
<dbReference type="AlphaFoldDB" id="A0A0C3C7T0"/>
<dbReference type="EMBL" id="KN831785">
    <property type="protein sequence ID" value="KIM39606.1"/>
    <property type="molecule type" value="Genomic_DNA"/>
</dbReference>
<name>A0A0C3C7T0_HEBCY</name>
<reference evidence="3" key="2">
    <citation type="submission" date="2015-01" db="EMBL/GenBank/DDBJ databases">
        <title>Evolutionary Origins and Diversification of the Mycorrhizal Mutualists.</title>
        <authorList>
            <consortium name="DOE Joint Genome Institute"/>
            <consortium name="Mycorrhizal Genomics Consortium"/>
            <person name="Kohler A."/>
            <person name="Kuo A."/>
            <person name="Nagy L.G."/>
            <person name="Floudas D."/>
            <person name="Copeland A."/>
            <person name="Barry K.W."/>
            <person name="Cichocki N."/>
            <person name="Veneault-Fourrey C."/>
            <person name="LaButti K."/>
            <person name="Lindquist E.A."/>
            <person name="Lipzen A."/>
            <person name="Lundell T."/>
            <person name="Morin E."/>
            <person name="Murat C."/>
            <person name="Riley R."/>
            <person name="Ohm R."/>
            <person name="Sun H."/>
            <person name="Tunlid A."/>
            <person name="Henrissat B."/>
            <person name="Grigoriev I.V."/>
            <person name="Hibbett D.S."/>
            <person name="Martin F."/>
        </authorList>
    </citation>
    <scope>NUCLEOTIDE SEQUENCE [LARGE SCALE GENOMIC DNA]</scope>
    <source>
        <strain evidence="3">h7</strain>
    </source>
</reference>
<feature type="transmembrane region" description="Helical" evidence="1">
    <location>
        <begin position="34"/>
        <end position="51"/>
    </location>
</feature>
<evidence type="ECO:0000313" key="3">
    <source>
        <dbReference type="Proteomes" id="UP000053424"/>
    </source>
</evidence>
<dbReference type="Proteomes" id="UP000053424">
    <property type="component" value="Unassembled WGS sequence"/>
</dbReference>
<accession>A0A0C3C7T0</accession>
<proteinExistence type="predicted"/>
<reference evidence="2 3" key="1">
    <citation type="submission" date="2014-04" db="EMBL/GenBank/DDBJ databases">
        <authorList>
            <consortium name="DOE Joint Genome Institute"/>
            <person name="Kuo A."/>
            <person name="Gay G."/>
            <person name="Dore J."/>
            <person name="Kohler A."/>
            <person name="Nagy L.G."/>
            <person name="Floudas D."/>
            <person name="Copeland A."/>
            <person name="Barry K.W."/>
            <person name="Cichocki N."/>
            <person name="Veneault-Fourrey C."/>
            <person name="LaButti K."/>
            <person name="Lindquist E.A."/>
            <person name="Lipzen A."/>
            <person name="Lundell T."/>
            <person name="Morin E."/>
            <person name="Murat C."/>
            <person name="Sun H."/>
            <person name="Tunlid A."/>
            <person name="Henrissat B."/>
            <person name="Grigoriev I.V."/>
            <person name="Hibbett D.S."/>
            <person name="Martin F."/>
            <person name="Nordberg H.P."/>
            <person name="Cantor M.N."/>
            <person name="Hua S.X."/>
        </authorList>
    </citation>
    <scope>NUCLEOTIDE SEQUENCE [LARGE SCALE GENOMIC DNA]</scope>
    <source>
        <strain evidence="3">h7</strain>
    </source>
</reference>
<keyword evidence="1" id="KW-1133">Transmembrane helix</keyword>
<organism evidence="2 3">
    <name type="scientific">Hebeloma cylindrosporum</name>
    <dbReference type="NCBI Taxonomy" id="76867"/>
    <lineage>
        <taxon>Eukaryota</taxon>
        <taxon>Fungi</taxon>
        <taxon>Dikarya</taxon>
        <taxon>Basidiomycota</taxon>
        <taxon>Agaricomycotina</taxon>
        <taxon>Agaricomycetes</taxon>
        <taxon>Agaricomycetidae</taxon>
        <taxon>Agaricales</taxon>
        <taxon>Agaricineae</taxon>
        <taxon>Hymenogastraceae</taxon>
        <taxon>Hebeloma</taxon>
    </lineage>
</organism>
<keyword evidence="1" id="KW-0472">Membrane</keyword>
<evidence type="ECO:0000256" key="1">
    <source>
        <dbReference type="SAM" id="Phobius"/>
    </source>
</evidence>
<sequence>MPTTLKDVQNLPSRELYYLGTSLWRRRPEFKFKFNWWSIFILLLLKFRVYVSMGAVPS</sequence>
<dbReference type="HOGENOM" id="CLU_2979323_0_0_1"/>
<gene>
    <name evidence="2" type="ORF">M413DRAFT_447082</name>
</gene>